<dbReference type="STRING" id="269670.SAMN02982927_03323"/>
<reference evidence="2" key="1">
    <citation type="submission" date="2016-10" db="EMBL/GenBank/DDBJ databases">
        <authorList>
            <person name="Varghese N."/>
            <person name="Submissions S."/>
        </authorList>
    </citation>
    <scope>NUCLEOTIDE SEQUENCE [LARGE SCALE GENOMIC DNA]</scope>
    <source>
        <strain evidence="2">ATCC 700379</strain>
    </source>
</reference>
<dbReference type="EMBL" id="FOOY01000033">
    <property type="protein sequence ID" value="SFG94473.1"/>
    <property type="molecule type" value="Genomic_DNA"/>
</dbReference>
<dbReference type="AlphaFoldDB" id="A0A1I2VZF1"/>
<keyword evidence="2" id="KW-1185">Reference proteome</keyword>
<gene>
    <name evidence="1" type="ORF">SAMN02982927_03323</name>
</gene>
<organism evidence="1 2">
    <name type="scientific">Sporolactobacillus nakayamae</name>
    <dbReference type="NCBI Taxonomy" id="269670"/>
    <lineage>
        <taxon>Bacteria</taxon>
        <taxon>Bacillati</taxon>
        <taxon>Bacillota</taxon>
        <taxon>Bacilli</taxon>
        <taxon>Bacillales</taxon>
        <taxon>Sporolactobacillaceae</taxon>
        <taxon>Sporolactobacillus</taxon>
    </lineage>
</organism>
<accession>A0A1I2VZF1</accession>
<dbReference type="OrthoDB" id="9795420at2"/>
<protein>
    <submittedName>
        <fullName evidence="1">Uncharacterized protein</fullName>
    </submittedName>
</protein>
<name>A0A1I2VZF1_9BACL</name>
<evidence type="ECO:0000313" key="2">
    <source>
        <dbReference type="Proteomes" id="UP000198752"/>
    </source>
</evidence>
<dbReference type="RefSeq" id="WP_093674674.1">
    <property type="nucleotide sequence ID" value="NZ_FOOY01000033.1"/>
</dbReference>
<evidence type="ECO:0000313" key="1">
    <source>
        <dbReference type="EMBL" id="SFG94473.1"/>
    </source>
</evidence>
<proteinExistence type="predicted"/>
<sequence>MNNDFYMYFIKSKVESIYKKVTHNRINPKRIAGRKILSADEVNKLIYDKILHGQSLFVGRYGASEMNIITEYIKSRRMNRDIDVNSVIVKNLVMLSGFFPNKLSEIEKFAQLMLQSGENVDILGRWWNGFEDYVIKHYAKDAMLTDLLYLEPWFPGVKVPWTLALKGKRILVIHPFNNTIEKQYKKRLLLFSDKKILPEFELITLQAVQTAAGLSDNRFKTWFDALDYMFNESMKTDFDIAIVGCGAYGFPLAQKIKNVGKQAIHLGGATQLLFGIKGRRWEENDEFQYIRKLFNENWVYPNKEETPISANKIENSCYWR</sequence>
<dbReference type="Proteomes" id="UP000198752">
    <property type="component" value="Unassembled WGS sequence"/>
</dbReference>